<dbReference type="Gene3D" id="3.10.490.20">
    <property type="match status" value="1"/>
</dbReference>
<dbReference type="Gene3D" id="1.20.1270.280">
    <property type="match status" value="1"/>
</dbReference>
<organism evidence="3">
    <name type="scientific">Oikopleura dioica</name>
    <name type="common">Tunicate</name>
    <dbReference type="NCBI Taxonomy" id="34765"/>
    <lineage>
        <taxon>Eukaryota</taxon>
        <taxon>Metazoa</taxon>
        <taxon>Chordata</taxon>
        <taxon>Tunicata</taxon>
        <taxon>Appendicularia</taxon>
        <taxon>Copelata</taxon>
        <taxon>Oikopleuridae</taxon>
        <taxon>Oikopleura</taxon>
    </lineage>
</organism>
<feature type="domain" description="Dynein heavy chain AAA lid" evidence="1">
    <location>
        <begin position="1"/>
        <end position="102"/>
    </location>
</feature>
<dbReference type="PANTHER" id="PTHR46961:SF17">
    <property type="entry name" value="AAA+ ATPASE DOMAIN-CONTAINING PROTEIN"/>
    <property type="match status" value="1"/>
</dbReference>
<dbReference type="InterPro" id="IPR042219">
    <property type="entry name" value="AAA_lid_11_sf"/>
</dbReference>
<protein>
    <recommendedName>
        <fullName evidence="4">Dynein heavy chain C-terminal domain-containing protein</fullName>
    </recommendedName>
</protein>
<dbReference type="FunFam" id="3.10.490.20:FF:000001">
    <property type="entry name" value="dynein heavy chain 7, axonemal"/>
    <property type="match status" value="1"/>
</dbReference>
<dbReference type="Gene3D" id="1.10.8.720">
    <property type="entry name" value="Region D6 of dynein motor"/>
    <property type="match status" value="1"/>
</dbReference>
<evidence type="ECO:0000259" key="1">
    <source>
        <dbReference type="Pfam" id="PF18198"/>
    </source>
</evidence>
<dbReference type="GO" id="GO:0030286">
    <property type="term" value="C:dynein complex"/>
    <property type="evidence" value="ECO:0007669"/>
    <property type="project" value="InterPro"/>
</dbReference>
<gene>
    <name evidence="3" type="ORF">GSOID_T00027881001</name>
</gene>
<evidence type="ECO:0000313" key="3">
    <source>
        <dbReference type="EMBL" id="CBY43296.1"/>
    </source>
</evidence>
<sequence length="414" mass="47124">MRISVRQLQIFINQYEEIPYEAVTYLTGECNYGGRVTDDKDRRLLMALVNIFYSKDIVEKSQHKLCPSGLFHIPADGDYEHYLEYIRTIPEQVPEIFGMHENVNITKELQETKMVFDSILLTTGAAAGGAGGGGSDEALSDIVNDILGKLPADFDLDASMKRYPVVYNESMNTVLVQEMERFNNLLRTIRISLINMKKAIAGFIVMNAELENIARALLIGKVPDAWMKRSYPSLKPLAGYITDFLARLNFFQEWYENGKPTVFWLSGFYFTQAFLTGARQNFARRYTIPIDAVEFDFEVLTKDTADLPGDDGVYCAGVYLEGARWDRERGSLVESHHKVLFEQMPIIWFKPMKKVDISMEGCYECPTYKTSERKGTLSTTGHSTNFVLMLKLKSDFPQAHWVKRGVCALCSLDD</sequence>
<evidence type="ECO:0000259" key="2">
    <source>
        <dbReference type="Pfam" id="PF18199"/>
    </source>
</evidence>
<dbReference type="InterPro" id="IPR041658">
    <property type="entry name" value="AAA_lid_11"/>
</dbReference>
<dbReference type="AlphaFoldDB" id="E4Z6G8"/>
<dbReference type="InterPro" id="IPR041228">
    <property type="entry name" value="Dynein_C"/>
</dbReference>
<dbReference type="GO" id="GO:0051959">
    <property type="term" value="F:dynein light intermediate chain binding"/>
    <property type="evidence" value="ECO:0007669"/>
    <property type="project" value="InterPro"/>
</dbReference>
<proteinExistence type="predicted"/>
<dbReference type="EMBL" id="FN658074">
    <property type="protein sequence ID" value="CBY43296.1"/>
    <property type="molecule type" value="Genomic_DNA"/>
</dbReference>
<dbReference type="FunFam" id="1.20.1270.280:FF:000001">
    <property type="entry name" value="dynein heavy chain 7, axonemal"/>
    <property type="match status" value="1"/>
</dbReference>
<dbReference type="Pfam" id="PF18198">
    <property type="entry name" value="AAA_lid_11"/>
    <property type="match status" value="1"/>
</dbReference>
<dbReference type="Pfam" id="PF18199">
    <property type="entry name" value="Dynein_C"/>
    <property type="match status" value="1"/>
</dbReference>
<evidence type="ECO:0008006" key="4">
    <source>
        <dbReference type="Google" id="ProtNLM"/>
    </source>
</evidence>
<accession>E4Z6G8</accession>
<name>E4Z6G8_OIKDI</name>
<dbReference type="InterPro" id="IPR026983">
    <property type="entry name" value="DHC"/>
</dbReference>
<dbReference type="InterPro" id="IPR043160">
    <property type="entry name" value="Dynein_C_barrel"/>
</dbReference>
<dbReference type="Proteomes" id="UP000011014">
    <property type="component" value="Unassembled WGS sequence"/>
</dbReference>
<dbReference type="PANTHER" id="PTHR46961">
    <property type="entry name" value="DYNEIN HEAVY CHAIN 1, AXONEMAL-LIKE PROTEIN"/>
    <property type="match status" value="1"/>
</dbReference>
<dbReference type="GO" id="GO:0045505">
    <property type="term" value="F:dynein intermediate chain binding"/>
    <property type="evidence" value="ECO:0007669"/>
    <property type="project" value="InterPro"/>
</dbReference>
<dbReference type="GO" id="GO:0007018">
    <property type="term" value="P:microtubule-based movement"/>
    <property type="evidence" value="ECO:0007669"/>
    <property type="project" value="InterPro"/>
</dbReference>
<feature type="domain" description="Dynein heavy chain C-terminal" evidence="2">
    <location>
        <begin position="110"/>
        <end position="410"/>
    </location>
</feature>
<reference evidence="3" key="1">
    <citation type="journal article" date="2010" name="Science">
        <title>Plasticity of animal genome architecture unmasked by rapid evolution of a pelagic tunicate.</title>
        <authorList>
            <person name="Denoeud F."/>
            <person name="Henriet S."/>
            <person name="Mungpakdee S."/>
            <person name="Aury J.M."/>
            <person name="Da Silva C."/>
            <person name="Brinkmann H."/>
            <person name="Mikhaleva J."/>
            <person name="Olsen L.C."/>
            <person name="Jubin C."/>
            <person name="Canestro C."/>
            <person name="Bouquet J.M."/>
            <person name="Danks G."/>
            <person name="Poulain J."/>
            <person name="Campsteijn C."/>
            <person name="Adamski M."/>
            <person name="Cross I."/>
            <person name="Yadetie F."/>
            <person name="Muffato M."/>
            <person name="Louis A."/>
            <person name="Butcher S."/>
            <person name="Tsagkogeorga G."/>
            <person name="Konrad A."/>
            <person name="Singh S."/>
            <person name="Jensen M.F."/>
            <person name="Cong E.H."/>
            <person name="Eikeseth-Otteraa H."/>
            <person name="Noel B."/>
            <person name="Anthouard V."/>
            <person name="Porcel B.M."/>
            <person name="Kachouri-Lafond R."/>
            <person name="Nishino A."/>
            <person name="Ugolini M."/>
            <person name="Chourrout P."/>
            <person name="Nishida H."/>
            <person name="Aasland R."/>
            <person name="Huzurbazar S."/>
            <person name="Westhof E."/>
            <person name="Delsuc F."/>
            <person name="Lehrach H."/>
            <person name="Reinhardt R."/>
            <person name="Weissenbach J."/>
            <person name="Roy S.W."/>
            <person name="Artiguenave F."/>
            <person name="Postlethwait J.H."/>
            <person name="Manak J.R."/>
            <person name="Thompson E.M."/>
            <person name="Jaillon O."/>
            <person name="Du Pasquier L."/>
            <person name="Boudinot P."/>
            <person name="Liberles D.A."/>
            <person name="Volff J.N."/>
            <person name="Philippe H."/>
            <person name="Lenhard B."/>
            <person name="Roest Crollius H."/>
            <person name="Wincker P."/>
            <person name="Chourrout D."/>
        </authorList>
    </citation>
    <scope>NUCLEOTIDE SEQUENCE [LARGE SCALE GENOMIC DNA]</scope>
</reference>